<dbReference type="Bgee" id="ENSAMXG00000038998">
    <property type="expression patterns" value="Expressed in mesonephros and 10 other cell types or tissues"/>
</dbReference>
<reference evidence="7" key="2">
    <citation type="journal article" date="2014" name="Nat. Commun.">
        <title>The cavefish genome reveals candidate genes for eye loss.</title>
        <authorList>
            <person name="McGaugh S.E."/>
            <person name="Gross J.B."/>
            <person name="Aken B."/>
            <person name="Blin M."/>
            <person name="Borowsky R."/>
            <person name="Chalopin D."/>
            <person name="Hinaux H."/>
            <person name="Jeffery W.R."/>
            <person name="Keene A."/>
            <person name="Ma L."/>
            <person name="Minx P."/>
            <person name="Murphy D."/>
            <person name="O'Quin K.E."/>
            <person name="Retaux S."/>
            <person name="Rohner N."/>
            <person name="Searle S.M."/>
            <person name="Stahl B.A."/>
            <person name="Tabin C."/>
            <person name="Volff J.N."/>
            <person name="Yoshizawa M."/>
            <person name="Warren W.C."/>
        </authorList>
    </citation>
    <scope>NUCLEOTIDE SEQUENCE [LARGE SCALE GENOMIC DNA]</scope>
    <source>
        <strain evidence="7">female</strain>
    </source>
</reference>
<protein>
    <recommendedName>
        <fullName evidence="5">Ig-like domain-containing protein</fullName>
    </recommendedName>
</protein>
<dbReference type="GO" id="GO:0005886">
    <property type="term" value="C:plasma membrane"/>
    <property type="evidence" value="ECO:0007669"/>
    <property type="project" value="TreeGrafter"/>
</dbReference>
<dbReference type="Pfam" id="PF07686">
    <property type="entry name" value="V-set"/>
    <property type="match status" value="1"/>
</dbReference>
<dbReference type="PROSITE" id="PS50835">
    <property type="entry name" value="IG_LIKE"/>
    <property type="match status" value="1"/>
</dbReference>
<dbReference type="Proteomes" id="UP000018467">
    <property type="component" value="Unassembled WGS sequence"/>
</dbReference>
<dbReference type="InterPro" id="IPR036179">
    <property type="entry name" value="Ig-like_dom_sf"/>
</dbReference>
<dbReference type="PANTHER" id="PTHR11860">
    <property type="entry name" value="POLYMERIC-IMMUNOGLOBULIN RECEPTOR"/>
    <property type="match status" value="1"/>
</dbReference>
<feature type="chain" id="PRO_5017310483" description="Ig-like domain-containing protein" evidence="4">
    <location>
        <begin position="17"/>
        <end position="212"/>
    </location>
</feature>
<name>A0A3B1J2K9_ASTMX</name>
<dbReference type="InterPro" id="IPR013106">
    <property type="entry name" value="Ig_V-set"/>
</dbReference>
<reference evidence="7" key="1">
    <citation type="submission" date="2013-03" db="EMBL/GenBank/DDBJ databases">
        <authorList>
            <person name="Jeffery W."/>
            <person name="Warren W."/>
            <person name="Wilson R.K."/>
        </authorList>
    </citation>
    <scope>NUCLEOTIDE SEQUENCE</scope>
    <source>
        <strain evidence="7">female</strain>
    </source>
</reference>
<evidence type="ECO:0000256" key="3">
    <source>
        <dbReference type="ARBA" id="ARBA00023136"/>
    </source>
</evidence>
<keyword evidence="4" id="KW-0732">Signal</keyword>
<organism evidence="6 7">
    <name type="scientific">Astyanax mexicanus</name>
    <name type="common">Blind cave fish</name>
    <name type="synonym">Astyanax fasciatus mexicanus</name>
    <dbReference type="NCBI Taxonomy" id="7994"/>
    <lineage>
        <taxon>Eukaryota</taxon>
        <taxon>Metazoa</taxon>
        <taxon>Chordata</taxon>
        <taxon>Craniata</taxon>
        <taxon>Vertebrata</taxon>
        <taxon>Euteleostomi</taxon>
        <taxon>Actinopterygii</taxon>
        <taxon>Neopterygii</taxon>
        <taxon>Teleostei</taxon>
        <taxon>Ostariophysi</taxon>
        <taxon>Characiformes</taxon>
        <taxon>Characoidei</taxon>
        <taxon>Acestrorhamphidae</taxon>
        <taxon>Acestrorhamphinae</taxon>
        <taxon>Astyanax</taxon>
    </lineage>
</organism>
<dbReference type="InterPro" id="IPR007110">
    <property type="entry name" value="Ig-like_dom"/>
</dbReference>
<accession>A0A3B1J2K9</accession>
<feature type="domain" description="Ig-like" evidence="5">
    <location>
        <begin position="25"/>
        <end position="110"/>
    </location>
</feature>
<dbReference type="Gene3D" id="2.60.40.10">
    <property type="entry name" value="Immunoglobulins"/>
    <property type="match status" value="1"/>
</dbReference>
<comment type="subcellular location">
    <subcellularLocation>
        <location evidence="1">Membrane</location>
    </subcellularLocation>
</comment>
<dbReference type="AlphaFoldDB" id="A0A3B1J2K9"/>
<dbReference type="PANTHER" id="PTHR11860:SF118">
    <property type="entry name" value="CMRF35-LIKE MOLECULE 3-RELATED"/>
    <property type="match status" value="1"/>
</dbReference>
<evidence type="ECO:0000313" key="7">
    <source>
        <dbReference type="Proteomes" id="UP000018467"/>
    </source>
</evidence>
<dbReference type="GO" id="GO:0004888">
    <property type="term" value="F:transmembrane signaling receptor activity"/>
    <property type="evidence" value="ECO:0007669"/>
    <property type="project" value="TreeGrafter"/>
</dbReference>
<feature type="signal peptide" evidence="4">
    <location>
        <begin position="1"/>
        <end position="16"/>
    </location>
</feature>
<dbReference type="InParanoid" id="A0A3B1J2K9"/>
<dbReference type="SMART" id="SM00409">
    <property type="entry name" value="IG"/>
    <property type="match status" value="1"/>
</dbReference>
<dbReference type="InterPro" id="IPR013783">
    <property type="entry name" value="Ig-like_fold"/>
</dbReference>
<dbReference type="InterPro" id="IPR050671">
    <property type="entry name" value="CD300_family_receptors"/>
</dbReference>
<dbReference type="Ensembl" id="ENSAMXT00000033171.1">
    <property type="protein sequence ID" value="ENSAMXP00000036507.1"/>
    <property type="gene ID" value="ENSAMXG00000038998.1"/>
</dbReference>
<evidence type="ECO:0000256" key="1">
    <source>
        <dbReference type="ARBA" id="ARBA00004370"/>
    </source>
</evidence>
<keyword evidence="3" id="KW-0472">Membrane</keyword>
<proteinExistence type="predicted"/>
<sequence>MAVCWSLFCFTAGISASTTVTGDRGSSVEIRCSYDSGYETNMKYLCRGACSWGTKDIPVESGSTAKDQRFSLKDDTAARVFTVTITDLRSEDAGQYWCVIQRSLPQRDVYTEILLLVKLGESHTAKINFNSYLIANLISTLIKFYMLPKHLALSHLASSTSNTWRALVTVHYQLITALIERLSHCRVRTNCGIILLKYYMELHLSENTVALL</sequence>
<evidence type="ECO:0000259" key="5">
    <source>
        <dbReference type="PROSITE" id="PS50835"/>
    </source>
</evidence>
<evidence type="ECO:0000256" key="2">
    <source>
        <dbReference type="ARBA" id="ARBA00022692"/>
    </source>
</evidence>
<keyword evidence="7" id="KW-1185">Reference proteome</keyword>
<dbReference type="GeneTree" id="ENSGT00950000182977"/>
<dbReference type="SUPFAM" id="SSF48726">
    <property type="entry name" value="Immunoglobulin"/>
    <property type="match status" value="1"/>
</dbReference>
<keyword evidence="2" id="KW-0812">Transmembrane</keyword>
<dbReference type="CDD" id="cd05716">
    <property type="entry name" value="IgV_pIgR_like"/>
    <property type="match status" value="1"/>
</dbReference>
<dbReference type="InterPro" id="IPR003599">
    <property type="entry name" value="Ig_sub"/>
</dbReference>
<evidence type="ECO:0000256" key="4">
    <source>
        <dbReference type="SAM" id="SignalP"/>
    </source>
</evidence>
<evidence type="ECO:0000313" key="6">
    <source>
        <dbReference type="Ensembl" id="ENSAMXP00000036507.1"/>
    </source>
</evidence>
<reference evidence="6" key="3">
    <citation type="submission" date="2025-08" db="UniProtKB">
        <authorList>
            <consortium name="Ensembl"/>
        </authorList>
    </citation>
    <scope>IDENTIFICATION</scope>
</reference>
<reference evidence="6" key="4">
    <citation type="submission" date="2025-09" db="UniProtKB">
        <authorList>
            <consortium name="Ensembl"/>
        </authorList>
    </citation>
    <scope>IDENTIFICATION</scope>
</reference>